<dbReference type="VEuPathDB" id="FungiDB:MGYG_08968"/>
<dbReference type="AlphaFoldDB" id="E4UQY0"/>
<dbReference type="OMA" id="PEDMYWW"/>
<reference evidence="3" key="1">
    <citation type="journal article" date="2012" name="MBio">
        <title>Comparative genome analysis of Trichophyton rubrum and related dermatophytes reveals candidate genes involved in infection.</title>
        <authorList>
            <person name="Martinez D.A."/>
            <person name="Oliver B.G."/>
            <person name="Graeser Y."/>
            <person name="Goldberg J.M."/>
            <person name="Li W."/>
            <person name="Martinez-Rossi N.M."/>
            <person name="Monod M."/>
            <person name="Shelest E."/>
            <person name="Barton R.C."/>
            <person name="Birch E."/>
            <person name="Brakhage A.A."/>
            <person name="Chen Z."/>
            <person name="Gurr S.J."/>
            <person name="Heiman D."/>
            <person name="Heitman J."/>
            <person name="Kosti I."/>
            <person name="Rossi A."/>
            <person name="Saif S."/>
            <person name="Samalova M."/>
            <person name="Saunders C.W."/>
            <person name="Shea T."/>
            <person name="Summerbell R.C."/>
            <person name="Xu J."/>
            <person name="Young S."/>
            <person name="Zeng Q."/>
            <person name="Birren B.W."/>
            <person name="Cuomo C.A."/>
            <person name="White T.C."/>
        </authorList>
    </citation>
    <scope>NUCLEOTIDE SEQUENCE [LARGE SCALE GENOMIC DNA]</scope>
    <source>
        <strain evidence="3">ATCC MYA-4604 / CBS 118893</strain>
    </source>
</reference>
<dbReference type="OrthoDB" id="4173668at2759"/>
<dbReference type="GeneID" id="10030090"/>
<dbReference type="eggNOG" id="ENOG502RQTQ">
    <property type="taxonomic scope" value="Eukaryota"/>
</dbReference>
<evidence type="ECO:0000256" key="1">
    <source>
        <dbReference type="SAM" id="MobiDB-lite"/>
    </source>
</evidence>
<dbReference type="InParanoid" id="E4UQY0"/>
<proteinExistence type="predicted"/>
<dbReference type="Proteomes" id="UP000002669">
    <property type="component" value="Unassembled WGS sequence"/>
</dbReference>
<feature type="compositionally biased region" description="Basic and acidic residues" evidence="1">
    <location>
        <begin position="144"/>
        <end position="162"/>
    </location>
</feature>
<dbReference type="EMBL" id="DS989823">
    <property type="protein sequence ID" value="EFQ99306.1"/>
    <property type="molecule type" value="Genomic_DNA"/>
</dbReference>
<dbReference type="HOGENOM" id="CLU_967057_0_0_1"/>
<accession>E4UQY0</accession>
<protein>
    <submittedName>
        <fullName evidence="2">Uncharacterized protein</fullName>
    </submittedName>
</protein>
<evidence type="ECO:0000313" key="3">
    <source>
        <dbReference type="Proteomes" id="UP000002669"/>
    </source>
</evidence>
<gene>
    <name evidence="2" type="ORF">MGYG_08968</name>
</gene>
<feature type="compositionally biased region" description="Basic residues" evidence="1">
    <location>
        <begin position="183"/>
        <end position="192"/>
    </location>
</feature>
<feature type="region of interest" description="Disordered" evidence="1">
    <location>
        <begin position="1"/>
        <end position="23"/>
    </location>
</feature>
<feature type="region of interest" description="Disordered" evidence="1">
    <location>
        <begin position="121"/>
        <end position="203"/>
    </location>
</feature>
<organism evidence="3">
    <name type="scientific">Arthroderma gypseum (strain ATCC MYA-4604 / CBS 118893)</name>
    <name type="common">Microsporum gypseum</name>
    <dbReference type="NCBI Taxonomy" id="535722"/>
    <lineage>
        <taxon>Eukaryota</taxon>
        <taxon>Fungi</taxon>
        <taxon>Dikarya</taxon>
        <taxon>Ascomycota</taxon>
        <taxon>Pezizomycotina</taxon>
        <taxon>Eurotiomycetes</taxon>
        <taxon>Eurotiomycetidae</taxon>
        <taxon>Onygenales</taxon>
        <taxon>Arthrodermataceae</taxon>
        <taxon>Nannizzia</taxon>
    </lineage>
</organism>
<keyword evidence="3" id="KW-1185">Reference proteome</keyword>
<sequence>MPSFPFKHQGKNGQHARAGPIKHDWSPATTQLVQGIMPVQTRHNLFNEPPNRLHHFGPRTQVHMAAHQLARPPEVPPHRAVAGSHRWHQSPPFIPMHTTTHPRVPPLQLDNMPASLPIAVRRRREGRHQPEPRLRHLRRRRHHDASDTHTDADRTSTIHESEWSTDDESLLGVPSFLKEAHDRRHRRKKGQRRDRSKDRDIQGSSDESVFFLDDDYDEAYLSDRRWDDSRSFVRRRPEDMYWWHPQRH</sequence>
<evidence type="ECO:0000313" key="2">
    <source>
        <dbReference type="EMBL" id="EFQ99306.1"/>
    </source>
</evidence>
<name>E4UQY0_ARTGP</name>
<dbReference type="RefSeq" id="XP_003174789.1">
    <property type="nucleotide sequence ID" value="XM_003174741.1"/>
</dbReference>